<sequence length="232" mass="27174">MSTRRLTVNNGQQQADKRLGHRRCTSTSPPSRLSEDRIPTNNEPTKDMSFDLGIVPEEPHNPIAQAENALRQTITSLFNETVASQDEFLKRDSLTGSEHADELHKHLDELRDVRKVLQLYYEHWERIAESCAQRRKSGQEETKEDVEEGERVLNELYRAFERHQKTLRRAWKADVEIRGVGLEHVRKALEELRVDFARLKLEELELGLRDVEKRRRELEVRGGELDEWMKLG</sequence>
<evidence type="ECO:0000256" key="2">
    <source>
        <dbReference type="SAM" id="MobiDB-lite"/>
    </source>
</evidence>
<dbReference type="HOGENOM" id="CLU_1194821_0_0_1"/>
<organism evidence="3 4">
    <name type="scientific">Coniosporium apollinis (strain CBS 100218)</name>
    <name type="common">Rock-inhabiting black yeast</name>
    <dbReference type="NCBI Taxonomy" id="1168221"/>
    <lineage>
        <taxon>Eukaryota</taxon>
        <taxon>Fungi</taxon>
        <taxon>Dikarya</taxon>
        <taxon>Ascomycota</taxon>
        <taxon>Pezizomycotina</taxon>
        <taxon>Dothideomycetes</taxon>
        <taxon>Dothideomycetes incertae sedis</taxon>
        <taxon>Coniosporium</taxon>
    </lineage>
</organism>
<feature type="coiled-coil region" evidence="1">
    <location>
        <begin position="182"/>
        <end position="221"/>
    </location>
</feature>
<name>R7YPW3_CONA1</name>
<dbReference type="OrthoDB" id="10519717at2759"/>
<dbReference type="Proteomes" id="UP000016924">
    <property type="component" value="Unassembled WGS sequence"/>
</dbReference>
<dbReference type="AlphaFoldDB" id="R7YPW3"/>
<feature type="compositionally biased region" description="Basic and acidic residues" evidence="2">
    <location>
        <begin position="33"/>
        <end position="45"/>
    </location>
</feature>
<evidence type="ECO:0000313" key="4">
    <source>
        <dbReference type="Proteomes" id="UP000016924"/>
    </source>
</evidence>
<protein>
    <submittedName>
        <fullName evidence="3">Uncharacterized protein</fullName>
    </submittedName>
</protein>
<feature type="compositionally biased region" description="Polar residues" evidence="2">
    <location>
        <begin position="1"/>
        <end position="14"/>
    </location>
</feature>
<reference evidence="4" key="1">
    <citation type="submission" date="2012-06" db="EMBL/GenBank/DDBJ databases">
        <title>The genome sequence of Coniosporium apollinis CBS 100218.</title>
        <authorList>
            <consortium name="The Broad Institute Genome Sequencing Platform"/>
            <person name="Cuomo C."/>
            <person name="Gorbushina A."/>
            <person name="Noack S."/>
            <person name="Walker B."/>
            <person name="Young S.K."/>
            <person name="Zeng Q."/>
            <person name="Gargeya S."/>
            <person name="Fitzgerald M."/>
            <person name="Haas B."/>
            <person name="Abouelleil A."/>
            <person name="Alvarado L."/>
            <person name="Arachchi H.M."/>
            <person name="Berlin A.M."/>
            <person name="Chapman S.B."/>
            <person name="Goldberg J."/>
            <person name="Griggs A."/>
            <person name="Gujja S."/>
            <person name="Hansen M."/>
            <person name="Howarth C."/>
            <person name="Imamovic A."/>
            <person name="Larimer J."/>
            <person name="McCowan C."/>
            <person name="Montmayeur A."/>
            <person name="Murphy C."/>
            <person name="Neiman D."/>
            <person name="Pearson M."/>
            <person name="Priest M."/>
            <person name="Roberts A."/>
            <person name="Saif S."/>
            <person name="Shea T."/>
            <person name="Sisk P."/>
            <person name="Sykes S."/>
            <person name="Wortman J."/>
            <person name="Nusbaum C."/>
            <person name="Birren B."/>
        </authorList>
    </citation>
    <scope>NUCLEOTIDE SEQUENCE [LARGE SCALE GENOMIC DNA]</scope>
    <source>
        <strain evidence="4">CBS 100218</strain>
    </source>
</reference>
<feature type="region of interest" description="Disordered" evidence="2">
    <location>
        <begin position="1"/>
        <end position="45"/>
    </location>
</feature>
<keyword evidence="1" id="KW-0175">Coiled coil</keyword>
<evidence type="ECO:0000256" key="1">
    <source>
        <dbReference type="SAM" id="Coils"/>
    </source>
</evidence>
<dbReference type="EMBL" id="JH767566">
    <property type="protein sequence ID" value="EON63937.1"/>
    <property type="molecule type" value="Genomic_DNA"/>
</dbReference>
<proteinExistence type="predicted"/>
<dbReference type="GeneID" id="19900476"/>
<evidence type="ECO:0000313" key="3">
    <source>
        <dbReference type="EMBL" id="EON63937.1"/>
    </source>
</evidence>
<gene>
    <name evidence="3" type="ORF">W97_03165</name>
</gene>
<accession>R7YPW3</accession>
<keyword evidence="4" id="KW-1185">Reference proteome</keyword>
<dbReference type="RefSeq" id="XP_007779254.1">
    <property type="nucleotide sequence ID" value="XM_007781064.1"/>
</dbReference>